<dbReference type="PANTHER" id="PTHR44259">
    <property type="entry name" value="OS07G0183000 PROTEIN-RELATED"/>
    <property type="match status" value="1"/>
</dbReference>
<proteinExistence type="predicted"/>
<evidence type="ECO:0000256" key="1">
    <source>
        <dbReference type="SAM" id="MobiDB-lite"/>
    </source>
</evidence>
<comment type="caution">
    <text evidence="4">The sequence shown here is derived from an EMBL/GenBank/DDBJ whole genome shotgun (WGS) entry which is preliminary data.</text>
</comment>
<dbReference type="Pfam" id="PF00646">
    <property type="entry name" value="F-box"/>
    <property type="match status" value="1"/>
</dbReference>
<feature type="compositionally biased region" description="Acidic residues" evidence="1">
    <location>
        <begin position="228"/>
        <end position="288"/>
    </location>
</feature>
<dbReference type="SUPFAM" id="SSF81383">
    <property type="entry name" value="F-box domain"/>
    <property type="match status" value="1"/>
</dbReference>
<dbReference type="InterPro" id="IPR005174">
    <property type="entry name" value="KIB1-4_b-propeller"/>
</dbReference>
<feature type="region of interest" description="Disordered" evidence="1">
    <location>
        <begin position="207"/>
        <end position="288"/>
    </location>
</feature>
<feature type="domain" description="F-box" evidence="2">
    <location>
        <begin position="12"/>
        <end position="49"/>
    </location>
</feature>
<evidence type="ECO:0000313" key="5">
    <source>
        <dbReference type="Proteomes" id="UP001188597"/>
    </source>
</evidence>
<dbReference type="InterPro" id="IPR001810">
    <property type="entry name" value="F-box_dom"/>
</dbReference>
<evidence type="ECO:0000313" key="4">
    <source>
        <dbReference type="EMBL" id="KAK3018341.1"/>
    </source>
</evidence>
<dbReference type="EMBL" id="JAVXUP010000942">
    <property type="protein sequence ID" value="KAK3018341.1"/>
    <property type="molecule type" value="Genomic_DNA"/>
</dbReference>
<accession>A0AA88VZH0</accession>
<feature type="domain" description="KIB1-4 beta-propeller" evidence="3">
    <location>
        <begin position="304"/>
        <end position="453"/>
    </location>
</feature>
<evidence type="ECO:0008006" key="6">
    <source>
        <dbReference type="Google" id="ProtNLM"/>
    </source>
</evidence>
<dbReference type="InterPro" id="IPR036047">
    <property type="entry name" value="F-box-like_dom_sf"/>
</dbReference>
<evidence type="ECO:0000259" key="3">
    <source>
        <dbReference type="Pfam" id="PF03478"/>
    </source>
</evidence>
<protein>
    <recommendedName>
        <fullName evidence="6">DUF295 domain-containing protein</fullName>
    </recommendedName>
</protein>
<dbReference type="Proteomes" id="UP001188597">
    <property type="component" value="Unassembled WGS sequence"/>
</dbReference>
<organism evidence="4 5">
    <name type="scientific">Escallonia herrerae</name>
    <dbReference type="NCBI Taxonomy" id="1293975"/>
    <lineage>
        <taxon>Eukaryota</taxon>
        <taxon>Viridiplantae</taxon>
        <taxon>Streptophyta</taxon>
        <taxon>Embryophyta</taxon>
        <taxon>Tracheophyta</taxon>
        <taxon>Spermatophyta</taxon>
        <taxon>Magnoliopsida</taxon>
        <taxon>eudicotyledons</taxon>
        <taxon>Gunneridae</taxon>
        <taxon>Pentapetalae</taxon>
        <taxon>asterids</taxon>
        <taxon>campanulids</taxon>
        <taxon>Escalloniales</taxon>
        <taxon>Escalloniaceae</taxon>
        <taxon>Escallonia</taxon>
    </lineage>
</organism>
<feature type="domain" description="KIB1-4 beta-propeller" evidence="3">
    <location>
        <begin position="80"/>
        <end position="197"/>
    </location>
</feature>
<gene>
    <name evidence="4" type="ORF">RJ639_004753</name>
</gene>
<sequence length="502" mass="56898">MKAAGSKRERDWAELPQEILELIASRVCLADHRVFGLVCSPWRRASTSKLAKPRCCRFPWLMLPKCKSMETRVFYCHEHERILQHPLPPEVLKSWCSGASHGWFIMARKTKNGGGDFMFNPLSGARVSLPTHHPILDDRDNEMPHLHPYYINKAILSSDDGIADQGSNCLVAAIYESNSRSHIGICRPGDQDWTWTEALVAYGIIEGENHGGHSDDDDNNGDEFVGGEGDDANNDVEDGDQSDDDGNISEDDEDESTDDEDEPTDSEDEEGGGEEEGAVFMVGEEEPVNDNEERVGIIDGLCVNGLCDIMFHKGNIYAITRDAKLYVCDIIGDGISWRRVQTQPFKLKLKRNSAYFVHMVESRGELLMVVRLFTETHPVVLRTNRFIIFRMVLDQESRCDQHPKWVRVESLGDQALFLGRNHSQSVSVSDSLNFQENCIYYADQDYPVCYGPSNKDLFRYGDWGALKLDGSRVENFGQNEPSFLPSNYHRHRYTPLWIRPSP</sequence>
<evidence type="ECO:0000259" key="2">
    <source>
        <dbReference type="Pfam" id="PF00646"/>
    </source>
</evidence>
<dbReference type="InterPro" id="IPR050942">
    <property type="entry name" value="F-box_BR-signaling"/>
</dbReference>
<dbReference type="Pfam" id="PF03478">
    <property type="entry name" value="Beta-prop_KIB1-4"/>
    <property type="match status" value="2"/>
</dbReference>
<dbReference type="Gene3D" id="1.20.1280.50">
    <property type="match status" value="1"/>
</dbReference>
<name>A0AA88VZH0_9ASTE</name>
<dbReference type="AlphaFoldDB" id="A0AA88VZH0"/>
<reference evidence="4" key="1">
    <citation type="submission" date="2022-12" db="EMBL/GenBank/DDBJ databases">
        <title>Draft genome assemblies for two species of Escallonia (Escalloniales).</title>
        <authorList>
            <person name="Chanderbali A."/>
            <person name="Dervinis C."/>
            <person name="Anghel I."/>
            <person name="Soltis D."/>
            <person name="Soltis P."/>
            <person name="Zapata F."/>
        </authorList>
    </citation>
    <scope>NUCLEOTIDE SEQUENCE</scope>
    <source>
        <strain evidence="4">UCBG64.0493</strain>
        <tissue evidence="4">Leaf</tissue>
    </source>
</reference>
<keyword evidence="5" id="KW-1185">Reference proteome</keyword>